<feature type="transmembrane region" description="Helical" evidence="2">
    <location>
        <begin position="127"/>
        <end position="149"/>
    </location>
</feature>
<proteinExistence type="predicted"/>
<accession>A0A1D1UKM6</accession>
<keyword evidence="4" id="KW-1185">Reference proteome</keyword>
<keyword evidence="2" id="KW-1133">Transmembrane helix</keyword>
<evidence type="ECO:0000256" key="2">
    <source>
        <dbReference type="SAM" id="Phobius"/>
    </source>
</evidence>
<feature type="transmembrane region" description="Helical" evidence="2">
    <location>
        <begin position="209"/>
        <end position="232"/>
    </location>
</feature>
<evidence type="ECO:0000313" key="3">
    <source>
        <dbReference type="EMBL" id="GAU89100.1"/>
    </source>
</evidence>
<feature type="transmembrane region" description="Helical" evidence="2">
    <location>
        <begin position="169"/>
        <end position="188"/>
    </location>
</feature>
<keyword evidence="2" id="KW-0472">Membrane</keyword>
<feature type="compositionally biased region" description="Basic and acidic residues" evidence="1">
    <location>
        <begin position="68"/>
        <end position="85"/>
    </location>
</feature>
<evidence type="ECO:0008006" key="5">
    <source>
        <dbReference type="Google" id="ProtNLM"/>
    </source>
</evidence>
<feature type="region of interest" description="Disordered" evidence="1">
    <location>
        <begin position="14"/>
        <end position="92"/>
    </location>
</feature>
<dbReference type="Proteomes" id="UP000186922">
    <property type="component" value="Unassembled WGS sequence"/>
</dbReference>
<dbReference type="EMBL" id="BDGG01000001">
    <property type="protein sequence ID" value="GAU89100.1"/>
    <property type="molecule type" value="Genomic_DNA"/>
</dbReference>
<evidence type="ECO:0000256" key="1">
    <source>
        <dbReference type="SAM" id="MobiDB-lite"/>
    </source>
</evidence>
<reference evidence="3 4" key="1">
    <citation type="journal article" date="2016" name="Nat. Commun.">
        <title>Extremotolerant tardigrade genome and improved radiotolerance of human cultured cells by tardigrade-unique protein.</title>
        <authorList>
            <person name="Hashimoto T."/>
            <person name="Horikawa D.D."/>
            <person name="Saito Y."/>
            <person name="Kuwahara H."/>
            <person name="Kozuka-Hata H."/>
            <person name="Shin-I T."/>
            <person name="Minakuchi Y."/>
            <person name="Ohishi K."/>
            <person name="Motoyama A."/>
            <person name="Aizu T."/>
            <person name="Enomoto A."/>
            <person name="Kondo K."/>
            <person name="Tanaka S."/>
            <person name="Hara Y."/>
            <person name="Koshikawa S."/>
            <person name="Sagara H."/>
            <person name="Miura T."/>
            <person name="Yokobori S."/>
            <person name="Miyagawa K."/>
            <person name="Suzuki Y."/>
            <person name="Kubo T."/>
            <person name="Oyama M."/>
            <person name="Kohara Y."/>
            <person name="Fujiyama A."/>
            <person name="Arakawa K."/>
            <person name="Katayama T."/>
            <person name="Toyoda A."/>
            <person name="Kunieda T."/>
        </authorList>
    </citation>
    <scope>NUCLEOTIDE SEQUENCE [LARGE SCALE GENOMIC DNA]</scope>
    <source>
        <strain evidence="3 4">YOKOZUNA-1</strain>
    </source>
</reference>
<gene>
    <name evidence="3" type="primary">RvY_01692</name>
    <name evidence="3" type="synonym">RvY_01692.1</name>
    <name evidence="3" type="ORF">RvY_01692-1</name>
</gene>
<name>A0A1D1UKM6_RAMVA</name>
<evidence type="ECO:0000313" key="4">
    <source>
        <dbReference type="Proteomes" id="UP000186922"/>
    </source>
</evidence>
<organism evidence="3 4">
    <name type="scientific">Ramazzottius varieornatus</name>
    <name type="common">Water bear</name>
    <name type="synonym">Tardigrade</name>
    <dbReference type="NCBI Taxonomy" id="947166"/>
    <lineage>
        <taxon>Eukaryota</taxon>
        <taxon>Metazoa</taxon>
        <taxon>Ecdysozoa</taxon>
        <taxon>Tardigrada</taxon>
        <taxon>Eutardigrada</taxon>
        <taxon>Parachela</taxon>
        <taxon>Hypsibioidea</taxon>
        <taxon>Ramazzottiidae</taxon>
        <taxon>Ramazzottius</taxon>
    </lineage>
</organism>
<sequence length="277" mass="29952">MTFIILFRRSINMPTPANGSARSHGPDRSSFATSSTKSASGSARSNTGSIRAYHTPLHATSSAPVESRFTRDARGDRNATRDGKLRQQGSIKSNSSAWDALLSLQELDRKRRPVMMAARPPASFSRLATYHAVSSVVTISCQITVTVLVSVCSEETHLFQHHTPGPYNVGKASLGIVAGVIYYLLATYGWYMARNIYSFASDVLKDKLWLFNVLNGLSVIVSLLLFGASSYLSKSSACWYDEIPGSASASALLAMSLFLTITACFEICIGATGVFVK</sequence>
<dbReference type="AlphaFoldDB" id="A0A1D1UKM6"/>
<keyword evidence="2" id="KW-0812">Transmembrane</keyword>
<dbReference type="OrthoDB" id="10064575at2759"/>
<protein>
    <recommendedName>
        <fullName evidence="5">MARVEL domain-containing protein</fullName>
    </recommendedName>
</protein>
<comment type="caution">
    <text evidence="3">The sequence shown here is derived from an EMBL/GenBank/DDBJ whole genome shotgun (WGS) entry which is preliminary data.</text>
</comment>
<feature type="compositionally biased region" description="Low complexity" evidence="1">
    <location>
        <begin position="28"/>
        <end position="45"/>
    </location>
</feature>
<feature type="transmembrane region" description="Helical" evidence="2">
    <location>
        <begin position="252"/>
        <end position="276"/>
    </location>
</feature>